<proteinExistence type="predicted"/>
<feature type="chain" id="PRO_5021484068" description="Starch-binding protein" evidence="2">
    <location>
        <begin position="24"/>
        <end position="1082"/>
    </location>
</feature>
<sequence length="1082" mass="120367">MKRFFMFLMAVWALLSISQTGKAADVTVYFQCPGWTTPVCAYAYNSDADKNSSWSDAPAGSEFTTSNGVKLWKCTFDSKYKYVIFKEPGKNDVKQYPGKNKKGLEVKDNYVYTSTSLNGTSLSDFEKTDPYTYTLIGGYGNGSWTSEPSSFKNDGDGKYTYTFTAAQDGEFRFRVNTSYTSGAALCPNVDAKTKRKELTSTSDAVAYNNQKDASGVSMYDNYWFCKVTKGNNYTFTLTETYNSTDNSYTRKLSVVPEEAVVTKEIKLFNAETEVAGSNGKYTLDLCGDTSKDATITLTINGAKYGLATAQTISEAGTTSGIAFTTEGKNALTLKAGLIYYLSVTKDGKMKVVAKEKGIADGNYYLVGNFFTEDGDAINYDKKYFRFIDNGDGTLSFDIPTTLTVKAQVLASDGKCYGPTKNGNIGIDNPTADDKTVRGNLVEGSNCFTFTDRELTGDGIYKVTIAVDETGIPTKWTVDFDKTQRMAYFMVDPTEDADAVAHPCYAIKKDNGTTDNKFFGNVYLEAKQHCFVVGNIQVYNDDNNTHILKTTKKLYFQGNGGLDITTNTGHITDEDEKMKYTNVFPNKAEGFYFPSTQSLYLEYNPSAGNQNYERNNTSTCHGIAGEVKRVNGEIPITSIQIVGNGVVGSWKLKDAKNMTYNKTLDCWEYSFRTEKGESADNKFRFLANGSWEINWGEESTDPADQARISYKDKTQQGHEASITDPNNLGRTIKGTEKNRNGEGTFADMIFNRPAGQWTIRFYIRSVSTDGGNYFKKAYGYTITGSESNDVILTYCNGQFIRTYSNNKAMNPDNDNVKIYEVYRYDKPAEETEPGKVDNIYAKGTVHLRRLNYIPANVGVVLIGVAPEGTYNENDQLAFSLLERTEDSEIAPTDSCSLWRNADTYIQHGDKWNNYLVPTVQAVDNLGNAYVDKSGNITYRYFGLSNYYRTKYHNSLGTADTQSDYLGFFRLTSNGKSGANRAYLSIPANAEVGNGVGATYGYLDFNGQLLENQYHEQYEGESPAKFANMAMVFDDLIEGNETTGIKELETEVLNDNKYYNLQGVEVAYPVKGIYIHNGKKVIVK</sequence>
<protein>
    <recommendedName>
        <fullName evidence="5">Starch-binding protein</fullName>
    </recommendedName>
</protein>
<evidence type="ECO:0000313" key="3">
    <source>
        <dbReference type="EMBL" id="TFH80234.1"/>
    </source>
</evidence>
<reference evidence="3 4" key="1">
    <citation type="submission" date="2019-02" db="EMBL/GenBank/DDBJ databases">
        <title>Draft Genome Sequence of the Prevotella sp. BCRC 81118, Isolated from Human Feces.</title>
        <authorList>
            <person name="Huang C.-H."/>
        </authorList>
    </citation>
    <scope>NUCLEOTIDE SEQUENCE [LARGE SCALE GENOMIC DNA]</scope>
    <source>
        <strain evidence="3 4">BCRC 81118</strain>
    </source>
</reference>
<gene>
    <name evidence="3" type="ORF">EXN75_09145</name>
</gene>
<organism evidence="3 4">
    <name type="scientific">Segatella hominis</name>
    <dbReference type="NCBI Taxonomy" id="2518605"/>
    <lineage>
        <taxon>Bacteria</taxon>
        <taxon>Pseudomonadati</taxon>
        <taxon>Bacteroidota</taxon>
        <taxon>Bacteroidia</taxon>
        <taxon>Bacteroidales</taxon>
        <taxon>Prevotellaceae</taxon>
        <taxon>Segatella</taxon>
    </lineage>
</organism>
<evidence type="ECO:0000313" key="4">
    <source>
        <dbReference type="Proteomes" id="UP000297872"/>
    </source>
</evidence>
<dbReference type="GeneID" id="302995452"/>
<dbReference type="Proteomes" id="UP000297872">
    <property type="component" value="Unassembled WGS sequence"/>
</dbReference>
<evidence type="ECO:0008006" key="5">
    <source>
        <dbReference type="Google" id="ProtNLM"/>
    </source>
</evidence>
<dbReference type="OrthoDB" id="9806701at2"/>
<evidence type="ECO:0000256" key="1">
    <source>
        <dbReference type="SAM" id="MobiDB-lite"/>
    </source>
</evidence>
<keyword evidence="2" id="KW-0732">Signal</keyword>
<dbReference type="AlphaFoldDB" id="A0A4Y8VIG7"/>
<comment type="caution">
    <text evidence="3">The sequence shown here is derived from an EMBL/GenBank/DDBJ whole genome shotgun (WGS) entry which is preliminary data.</text>
</comment>
<accession>A0A4Y8VIG7</accession>
<name>A0A4Y8VIG7_9BACT</name>
<dbReference type="RefSeq" id="WP_134843568.1">
    <property type="nucleotide sequence ID" value="NZ_SGVY01000021.1"/>
</dbReference>
<dbReference type="EMBL" id="SGVY01000021">
    <property type="protein sequence ID" value="TFH80234.1"/>
    <property type="molecule type" value="Genomic_DNA"/>
</dbReference>
<evidence type="ECO:0000256" key="2">
    <source>
        <dbReference type="SAM" id="SignalP"/>
    </source>
</evidence>
<feature type="signal peptide" evidence="2">
    <location>
        <begin position="1"/>
        <end position="23"/>
    </location>
</feature>
<keyword evidence="4" id="KW-1185">Reference proteome</keyword>
<feature type="region of interest" description="Disordered" evidence="1">
    <location>
        <begin position="711"/>
        <end position="738"/>
    </location>
</feature>